<organism evidence="2 3">
    <name type="scientific">Actinoplanes lobatus</name>
    <dbReference type="NCBI Taxonomy" id="113568"/>
    <lineage>
        <taxon>Bacteria</taxon>
        <taxon>Bacillati</taxon>
        <taxon>Actinomycetota</taxon>
        <taxon>Actinomycetes</taxon>
        <taxon>Micromonosporales</taxon>
        <taxon>Micromonosporaceae</taxon>
        <taxon>Actinoplanes</taxon>
    </lineage>
</organism>
<comment type="caution">
    <text evidence="2">The sequence shown here is derived from an EMBL/GenBank/DDBJ whole genome shotgun (WGS) entry which is preliminary data.</text>
</comment>
<evidence type="ECO:0000313" key="1">
    <source>
        <dbReference type="EMBL" id="GIE37728.1"/>
    </source>
</evidence>
<dbReference type="NCBIfam" id="TIGR04267">
    <property type="entry name" value="mod_HExxH"/>
    <property type="match status" value="1"/>
</dbReference>
<dbReference type="EMBL" id="BOMP01000008">
    <property type="protein sequence ID" value="GIE37728.1"/>
    <property type="molecule type" value="Genomic_DNA"/>
</dbReference>
<protein>
    <submittedName>
        <fullName evidence="2">HEXXH motif-containing protein</fullName>
    </submittedName>
</protein>
<dbReference type="Proteomes" id="UP000631312">
    <property type="component" value="Unassembled WGS sequence"/>
</dbReference>
<dbReference type="Proteomes" id="UP000590511">
    <property type="component" value="Unassembled WGS sequence"/>
</dbReference>
<reference evidence="2 3" key="1">
    <citation type="submission" date="2020-08" db="EMBL/GenBank/DDBJ databases">
        <title>Sequencing the genomes of 1000 actinobacteria strains.</title>
        <authorList>
            <person name="Klenk H.-P."/>
        </authorList>
    </citation>
    <scope>NUCLEOTIDE SEQUENCE [LARGE SCALE GENOMIC DNA]</scope>
    <source>
        <strain evidence="2 3">DSM 43150</strain>
    </source>
</reference>
<proteinExistence type="predicted"/>
<evidence type="ECO:0000313" key="3">
    <source>
        <dbReference type="Proteomes" id="UP000590511"/>
    </source>
</evidence>
<reference evidence="1 4" key="2">
    <citation type="submission" date="2021-01" db="EMBL/GenBank/DDBJ databases">
        <title>Whole genome shotgun sequence of Actinoplanes lobatus NBRC 12513.</title>
        <authorList>
            <person name="Komaki H."/>
            <person name="Tamura T."/>
        </authorList>
    </citation>
    <scope>NUCLEOTIDE SEQUENCE [LARGE SCALE GENOMIC DNA]</scope>
    <source>
        <strain evidence="1 4">NBRC 12513</strain>
    </source>
</reference>
<name>A0A7W7MFK9_9ACTN</name>
<keyword evidence="4" id="KW-1185">Reference proteome</keyword>
<accession>A0A7W7MFK9</accession>
<evidence type="ECO:0000313" key="4">
    <source>
        <dbReference type="Proteomes" id="UP000631312"/>
    </source>
</evidence>
<dbReference type="RefSeq" id="WP_188120867.1">
    <property type="nucleotide sequence ID" value="NZ_BOMP01000008.1"/>
</dbReference>
<dbReference type="EMBL" id="JACHNC010000001">
    <property type="protein sequence ID" value="MBB4748368.1"/>
    <property type="molecule type" value="Genomic_DNA"/>
</dbReference>
<gene>
    <name evidence="1" type="ORF">Alo02nite_06260</name>
    <name evidence="2" type="ORF">BJ964_002529</name>
</gene>
<dbReference type="AlphaFoldDB" id="A0A7W7MFK9"/>
<sequence>MTIRWHQLTSAQFAGLAGGYGGAGAVAALAHAQLSKHLLLIKFIATAWSGDRTHRDRAVDVLARAQAADPERFARLLTDPLVGAWAARTTRRLRGAARSEVPLDVDCNHLSAVATAAAALTGVDADLVVHASPGGVTLPGLGRALTAEPGHTPLAAIVRRGRVTVERQTGWQVLRELTGSAEREELVVTLDDLDAYRGGHHAPPADRLSDDDLRRWQDAFAAGWSLIARYDRERAGELAAGLRTLVPLARLDAHSARSATIRDAFGAFGLTRPSTPAEFAVMLVHEFQHSKLSGVLDIQPLTDPASTELHFAPWRTDPRPVGGLLQGLYAFLGIGQLWDRLRGAPELAETATRELALAREQVRWGLRSLDGSAALLPAGERFAAGVRAAFATLAARELPGRVVRRAEQDLHGAHQAWQRRNAESLRR</sequence>
<evidence type="ECO:0000313" key="2">
    <source>
        <dbReference type="EMBL" id="MBB4748368.1"/>
    </source>
</evidence>
<dbReference type="InterPro" id="IPR026337">
    <property type="entry name" value="AKG_HExxH"/>
</dbReference>